<dbReference type="EMBL" id="LUGG01000002">
    <property type="protein sequence ID" value="OBZ78039.1"/>
    <property type="molecule type" value="Genomic_DNA"/>
</dbReference>
<name>A0A1C7MNM4_GRIFR</name>
<feature type="coiled-coil region" evidence="2">
    <location>
        <begin position="1"/>
        <end position="28"/>
    </location>
</feature>
<feature type="region of interest" description="Disordered" evidence="3">
    <location>
        <begin position="545"/>
        <end position="630"/>
    </location>
</feature>
<dbReference type="PANTHER" id="PTHR13454:SF11">
    <property type="entry name" value="PROTEIN MCM10 HOMOLOG"/>
    <property type="match status" value="1"/>
</dbReference>
<dbReference type="Proteomes" id="UP000092993">
    <property type="component" value="Unassembled WGS sequence"/>
</dbReference>
<dbReference type="OrthoDB" id="202825at2759"/>
<gene>
    <name evidence="5" type="ORF">A0H81_01842</name>
</gene>
<keyword evidence="6" id="KW-1185">Reference proteome</keyword>
<dbReference type="Gene3D" id="2.40.50.140">
    <property type="entry name" value="Nucleic acid-binding proteins"/>
    <property type="match status" value="1"/>
</dbReference>
<dbReference type="OMA" id="HEDFQDY"/>
<comment type="similarity">
    <text evidence="1">Belongs to the MCM10 family.</text>
</comment>
<dbReference type="GO" id="GO:0003697">
    <property type="term" value="F:single-stranded DNA binding"/>
    <property type="evidence" value="ECO:0007669"/>
    <property type="project" value="InterPro"/>
</dbReference>
<keyword evidence="2" id="KW-0175">Coiled coil</keyword>
<feature type="region of interest" description="Disordered" evidence="3">
    <location>
        <begin position="36"/>
        <end position="105"/>
    </location>
</feature>
<comment type="caution">
    <text evidence="5">The sequence shown here is derived from an EMBL/GenBank/DDBJ whole genome shotgun (WGS) entry which is preliminary data.</text>
</comment>
<protein>
    <recommendedName>
        <fullName evidence="4">Zinc finger Mcm10/DnaG-type domain-containing protein</fullName>
    </recommendedName>
</protein>
<accession>A0A1C7MNM4</accession>
<feature type="compositionally biased region" description="Polar residues" evidence="3">
    <location>
        <begin position="79"/>
        <end position="96"/>
    </location>
</feature>
<dbReference type="InterPro" id="IPR015408">
    <property type="entry name" value="Znf_Mcm10/DnaG"/>
</dbReference>
<feature type="compositionally biased region" description="Polar residues" evidence="3">
    <location>
        <begin position="602"/>
        <end position="611"/>
    </location>
</feature>
<dbReference type="Pfam" id="PF09329">
    <property type="entry name" value="zf-primase"/>
    <property type="match status" value="1"/>
</dbReference>
<dbReference type="STRING" id="5627.A0A1C7MNM4"/>
<dbReference type="InterPro" id="IPR040184">
    <property type="entry name" value="Mcm10"/>
</dbReference>
<organism evidence="5 6">
    <name type="scientific">Grifola frondosa</name>
    <name type="common">Maitake</name>
    <name type="synonym">Polyporus frondosus</name>
    <dbReference type="NCBI Taxonomy" id="5627"/>
    <lineage>
        <taxon>Eukaryota</taxon>
        <taxon>Fungi</taxon>
        <taxon>Dikarya</taxon>
        <taxon>Basidiomycota</taxon>
        <taxon>Agaricomycotina</taxon>
        <taxon>Agaricomycetes</taxon>
        <taxon>Polyporales</taxon>
        <taxon>Grifolaceae</taxon>
        <taxon>Grifola</taxon>
    </lineage>
</organism>
<dbReference type="PANTHER" id="PTHR13454">
    <property type="entry name" value="PROTEIN MCM10 HOMOLOG"/>
    <property type="match status" value="1"/>
</dbReference>
<proteinExistence type="inferred from homology"/>
<evidence type="ECO:0000256" key="1">
    <source>
        <dbReference type="ARBA" id="ARBA00009679"/>
    </source>
</evidence>
<evidence type="ECO:0000256" key="2">
    <source>
        <dbReference type="SAM" id="Coils"/>
    </source>
</evidence>
<evidence type="ECO:0000313" key="6">
    <source>
        <dbReference type="Proteomes" id="UP000092993"/>
    </source>
</evidence>
<feature type="compositionally biased region" description="Basic and acidic residues" evidence="3">
    <location>
        <begin position="553"/>
        <end position="573"/>
    </location>
</feature>
<dbReference type="GO" id="GO:0043596">
    <property type="term" value="C:nuclear replication fork"/>
    <property type="evidence" value="ECO:0007669"/>
    <property type="project" value="TreeGrafter"/>
</dbReference>
<dbReference type="GO" id="GO:0006270">
    <property type="term" value="P:DNA replication initiation"/>
    <property type="evidence" value="ECO:0007669"/>
    <property type="project" value="InterPro"/>
</dbReference>
<dbReference type="GO" id="GO:0003688">
    <property type="term" value="F:DNA replication origin binding"/>
    <property type="evidence" value="ECO:0007669"/>
    <property type="project" value="TreeGrafter"/>
</dbReference>
<reference evidence="5 6" key="1">
    <citation type="submission" date="2016-03" db="EMBL/GenBank/DDBJ databases">
        <title>Whole genome sequencing of Grifola frondosa 9006-11.</title>
        <authorList>
            <person name="Min B."/>
            <person name="Park H."/>
            <person name="Kim J.-G."/>
            <person name="Cho H."/>
            <person name="Oh Y.-L."/>
            <person name="Kong W.-S."/>
            <person name="Choi I.-G."/>
        </authorList>
    </citation>
    <scope>NUCLEOTIDE SEQUENCE [LARGE SCALE GENOMIC DNA]</scope>
    <source>
        <strain evidence="5 6">9006-11</strain>
    </source>
</reference>
<feature type="region of interest" description="Disordered" evidence="3">
    <location>
        <begin position="269"/>
        <end position="315"/>
    </location>
</feature>
<sequence length="701" mass="77009">MESSSNRKESAQRKHAEIRRQIALLQAQLVEGDIISEKPALLTSPKRKKSSSTLLAPATPSPKKRKISRDGRGRAPRNLSKSSGYHPKTATSTAPPSAQPFVQPLPPSTVVQKLASAHANKSGNSFMPIVARSSGFMEKAAPLGGEQDDTYAQESGDIRAPPRDDRLALVEDVVLGPTEHKAPFDDPHFEKLEPNSGIRLSSRAIPYDDFEDYLRGRYYLSPSKLYSVIRLLPNKQGYDVPVSGDWLTIAVIAERGKLKYSHAPVGIGREDKIQQEEDDDKMDELPSLDGTSKAGPSRPYQRPRKPKVEPSKPSGKRYVNLKLIDFGCRSRSSSANAGTAMIRERQDLQRREPRAFEKMSKLKEGAVVALLNPRILKPFQRSGDAPHPTDNILAITPESEASIAVIGQSRDLGMCMVTKRDGTVCGGWCDKRVSDVCDWHIQHAVQQKRAARAEFSVGTSGMSTVAKKKLAYDPGRQWGLKPEHENSGATYVVSGHVVSGAADLRSMYIGESMGRDAQAKAARKVSCKDNDRALQRLLKRDRSGTKALVSAREFNRKMEEESGKEKSQKDATKGKKKAQAAEEAPERDSDTDYATDSDPENTKSSRGNAYSATLIRQLGFDPTGKEGRKAIDSGVRSKLDALAALRASRRDIDLGPRPGKRNSCVRMPDIIKLPSTSTMRDDNSVQEDSPSIFLIAKTRTS</sequence>
<dbReference type="InterPro" id="IPR012340">
    <property type="entry name" value="NA-bd_OB-fold"/>
</dbReference>
<evidence type="ECO:0000256" key="3">
    <source>
        <dbReference type="SAM" id="MobiDB-lite"/>
    </source>
</evidence>
<dbReference type="AlphaFoldDB" id="A0A1C7MNM4"/>
<feature type="domain" description="Zinc finger Mcm10/DnaG-type" evidence="4">
    <location>
        <begin position="407"/>
        <end position="452"/>
    </location>
</feature>
<evidence type="ECO:0000259" key="4">
    <source>
        <dbReference type="Pfam" id="PF09329"/>
    </source>
</evidence>
<evidence type="ECO:0000313" key="5">
    <source>
        <dbReference type="EMBL" id="OBZ78039.1"/>
    </source>
</evidence>